<dbReference type="InterPro" id="IPR002347">
    <property type="entry name" value="SDR_fam"/>
</dbReference>
<dbReference type="PANTHER" id="PTHR48107">
    <property type="entry name" value="NADPH-DEPENDENT ALDEHYDE REDUCTASE-LIKE PROTEIN, CHLOROPLASTIC-RELATED"/>
    <property type="match status" value="1"/>
</dbReference>
<comment type="similarity">
    <text evidence="1">Belongs to the short-chain dehydrogenases/reductases (SDR) family.</text>
</comment>
<proteinExistence type="inferred from homology"/>
<evidence type="ECO:0000313" key="4">
    <source>
        <dbReference type="Proteomes" id="UP000199488"/>
    </source>
</evidence>
<gene>
    <name evidence="3" type="ORF">SAMN05421781_1327</name>
</gene>
<evidence type="ECO:0000256" key="1">
    <source>
        <dbReference type="ARBA" id="ARBA00006484"/>
    </source>
</evidence>
<dbReference type="Pfam" id="PF13561">
    <property type="entry name" value="adh_short_C2"/>
    <property type="match status" value="1"/>
</dbReference>
<dbReference type="GO" id="GO:0016614">
    <property type="term" value="F:oxidoreductase activity, acting on CH-OH group of donors"/>
    <property type="evidence" value="ECO:0007669"/>
    <property type="project" value="UniProtKB-ARBA"/>
</dbReference>
<dbReference type="SUPFAM" id="SSF51735">
    <property type="entry name" value="NAD(P)-binding Rossmann-fold domains"/>
    <property type="match status" value="1"/>
</dbReference>
<name>A0A1H2TB94_9BACI</name>
<sequence>MTTLVTGVSHDKGIGAAVCRLLAERGENIIFTTWGSDIDWAAEFKLHLENRGIEIYYIEADFSNPGAPDELIDQLNELPLFPTALVNNAAYSANDSYERLNGESLDEHYYVNMRTPFLLTTKIAQRWIDFGISGKIVNLTSGQDLGPMVNEIAYVSTKAAVRAFTESLAAELAPYDINVNAVNPGPTNTGWMDPAMEKELSKKFSKGRIGHPEDAAKAIAFLLSDESDWIVGQVIHSEGGFLRS</sequence>
<organism evidence="3 4">
    <name type="scientific">Marinococcus luteus</name>
    <dbReference type="NCBI Taxonomy" id="1122204"/>
    <lineage>
        <taxon>Bacteria</taxon>
        <taxon>Bacillati</taxon>
        <taxon>Bacillota</taxon>
        <taxon>Bacilli</taxon>
        <taxon>Bacillales</taxon>
        <taxon>Bacillaceae</taxon>
        <taxon>Marinococcus</taxon>
    </lineage>
</organism>
<dbReference type="AlphaFoldDB" id="A0A1H2TB94"/>
<dbReference type="PROSITE" id="PS00061">
    <property type="entry name" value="ADH_SHORT"/>
    <property type="match status" value="1"/>
</dbReference>
<evidence type="ECO:0000256" key="2">
    <source>
        <dbReference type="ARBA" id="ARBA00023002"/>
    </source>
</evidence>
<protein>
    <submittedName>
        <fullName evidence="3">3-oxoacyl-[acyl-carrier protein] reductase</fullName>
    </submittedName>
</protein>
<dbReference type="STRING" id="1122204.SAMN05421781_1327"/>
<keyword evidence="4" id="KW-1185">Reference proteome</keyword>
<dbReference type="RefSeq" id="WP_091612742.1">
    <property type="nucleotide sequence ID" value="NZ_FNNC01000002.1"/>
</dbReference>
<dbReference type="InterPro" id="IPR036291">
    <property type="entry name" value="NAD(P)-bd_dom_sf"/>
</dbReference>
<accession>A0A1H2TB94</accession>
<dbReference type="EMBL" id="FNNC01000002">
    <property type="protein sequence ID" value="SDW41206.1"/>
    <property type="molecule type" value="Genomic_DNA"/>
</dbReference>
<dbReference type="OrthoDB" id="9803333at2"/>
<dbReference type="InterPro" id="IPR020904">
    <property type="entry name" value="Sc_DH/Rdtase_CS"/>
</dbReference>
<dbReference type="PANTHER" id="PTHR48107:SF7">
    <property type="entry name" value="RE15974P"/>
    <property type="match status" value="1"/>
</dbReference>
<dbReference type="PRINTS" id="PR00081">
    <property type="entry name" value="GDHRDH"/>
</dbReference>
<dbReference type="CDD" id="cd05233">
    <property type="entry name" value="SDR_c"/>
    <property type="match status" value="1"/>
</dbReference>
<dbReference type="Gene3D" id="3.40.50.720">
    <property type="entry name" value="NAD(P)-binding Rossmann-like Domain"/>
    <property type="match status" value="1"/>
</dbReference>
<keyword evidence="2" id="KW-0560">Oxidoreductase</keyword>
<reference evidence="3 4" key="1">
    <citation type="submission" date="2016-10" db="EMBL/GenBank/DDBJ databases">
        <authorList>
            <person name="de Groot N.N."/>
        </authorList>
    </citation>
    <scope>NUCLEOTIDE SEQUENCE [LARGE SCALE GENOMIC DNA]</scope>
    <source>
        <strain evidence="3 4">DSM 23126</strain>
    </source>
</reference>
<dbReference type="Proteomes" id="UP000199488">
    <property type="component" value="Unassembled WGS sequence"/>
</dbReference>
<evidence type="ECO:0000313" key="3">
    <source>
        <dbReference type="EMBL" id="SDW41206.1"/>
    </source>
</evidence>
<dbReference type="PRINTS" id="PR00080">
    <property type="entry name" value="SDRFAMILY"/>
</dbReference>